<comment type="caution">
    <text evidence="2">The sequence shown here is derived from an EMBL/GenBank/DDBJ whole genome shotgun (WGS) entry which is preliminary data.</text>
</comment>
<evidence type="ECO:0000313" key="3">
    <source>
        <dbReference type="Proteomes" id="UP000182771"/>
    </source>
</evidence>
<dbReference type="GeneID" id="85016955"/>
<protein>
    <recommendedName>
        <fullName evidence="1">DUF7033 domain-containing protein</fullName>
    </recommendedName>
</protein>
<dbReference type="InterPro" id="IPR054297">
    <property type="entry name" value="DUF7033"/>
</dbReference>
<gene>
    <name evidence="2" type="ORF">SAMN05444420_103111</name>
</gene>
<dbReference type="Proteomes" id="UP000182771">
    <property type="component" value="Unassembled WGS sequence"/>
</dbReference>
<reference evidence="2 3" key="1">
    <citation type="submission" date="2016-10" db="EMBL/GenBank/DDBJ databases">
        <authorList>
            <person name="Varghese N."/>
            <person name="Submissions S."/>
        </authorList>
    </citation>
    <scope>NUCLEOTIDE SEQUENCE [LARGE SCALE GENOMIC DNA]</scope>
    <source>
        <strain evidence="2 3">DSM 11449</strain>
    </source>
</reference>
<dbReference type="EMBL" id="FNND01000003">
    <property type="protein sequence ID" value="SDW64903.1"/>
    <property type="molecule type" value="Genomic_DNA"/>
</dbReference>
<evidence type="ECO:0000313" key="2">
    <source>
        <dbReference type="EMBL" id="SDW64903.1"/>
    </source>
</evidence>
<dbReference type="RefSeq" id="WP_016420467.1">
    <property type="nucleotide sequence ID" value="NZ_FNND01000003.1"/>
</dbReference>
<keyword evidence="3" id="KW-1185">Reference proteome</keyword>
<dbReference type="Pfam" id="PF23019">
    <property type="entry name" value="DUF7033"/>
    <property type="match status" value="1"/>
</dbReference>
<dbReference type="CDD" id="cd10931">
    <property type="entry name" value="CE4_u7"/>
    <property type="match status" value="1"/>
</dbReference>
<name>A0A1H2V9B6_9FLAO</name>
<evidence type="ECO:0000259" key="1">
    <source>
        <dbReference type="Pfam" id="PF23019"/>
    </source>
</evidence>
<dbReference type="OrthoDB" id="5573484at2"/>
<feature type="domain" description="DUF7033" evidence="1">
    <location>
        <begin position="94"/>
        <end position="183"/>
    </location>
</feature>
<accession>A0A1H2V9B6</accession>
<proteinExistence type="predicted"/>
<dbReference type="AlphaFoldDB" id="A0A1H2V9B6"/>
<organism evidence="2 3">
    <name type="scientific">Capnocytophaga granulosa</name>
    <dbReference type="NCBI Taxonomy" id="45242"/>
    <lineage>
        <taxon>Bacteria</taxon>
        <taxon>Pseudomonadati</taxon>
        <taxon>Bacteroidota</taxon>
        <taxon>Flavobacteriia</taxon>
        <taxon>Flavobacteriales</taxon>
        <taxon>Flavobacteriaceae</taxon>
        <taxon>Capnocytophaga</taxon>
    </lineage>
</organism>
<sequence length="423" mass="49985">MLLIYTEKKSPRFMYICQHIFVHMLGLTIEITTDLETFVRSDESKLSYAKSPIGNELFIKNFGLLYQKGIQPIELFMEQWEGLPYFFATKKGHLPFDILSAAFYMLSRYEEYLHRDAYPSSPFRATDSVAYQHGFLALPIVDLWVARLKTALQEKYPTLEFAPREGATISVIEVPKAFKYKHKGFMRTLLRGLTYLFTLQWSQLSQLCRVVIGMEKDPYDFYQTLIDYFQTHKLYPTFFFPVGDYNYYDQGLSYNNVKYKYLIKHVADYAIVSILGSYDAISQQETMMKERERMINIINRPVRRFRANNNLLPLPELYRNLADSEFKEDYTMCYPTHMGFRSGTCTPYAFYDLRLEVQIPIVVHTCALHWQQIDRLCTKETLYEIEMMKRRTQEVHGDFVSVFSPEYLCKAPNRISIYKKVND</sequence>